<keyword evidence="1" id="KW-0472">Membrane</keyword>
<feature type="transmembrane region" description="Helical" evidence="1">
    <location>
        <begin position="127"/>
        <end position="144"/>
    </location>
</feature>
<feature type="transmembrane region" description="Helical" evidence="1">
    <location>
        <begin position="87"/>
        <end position="107"/>
    </location>
</feature>
<dbReference type="PANTHER" id="PTHR36435:SF1">
    <property type="entry name" value="CAAX AMINO TERMINAL PROTEASE FAMILY PROTEIN"/>
    <property type="match status" value="1"/>
</dbReference>
<name>A0A2N5N401_9BACL</name>
<dbReference type="AlphaFoldDB" id="A0A2N5N401"/>
<dbReference type="Proteomes" id="UP000234789">
    <property type="component" value="Unassembled WGS sequence"/>
</dbReference>
<evidence type="ECO:0000256" key="1">
    <source>
        <dbReference type="SAM" id="Phobius"/>
    </source>
</evidence>
<keyword evidence="4" id="KW-1185">Reference proteome</keyword>
<gene>
    <name evidence="3" type="ORF">B8V81_3509</name>
</gene>
<evidence type="ECO:0000313" key="4">
    <source>
        <dbReference type="Proteomes" id="UP000234789"/>
    </source>
</evidence>
<dbReference type="PANTHER" id="PTHR36435">
    <property type="entry name" value="SLR1288 PROTEIN"/>
    <property type="match status" value="1"/>
</dbReference>
<dbReference type="Pfam" id="PF02517">
    <property type="entry name" value="Rce1-like"/>
    <property type="match status" value="1"/>
</dbReference>
<accession>A0A2N5N401</accession>
<feature type="transmembrane region" description="Helical" evidence="1">
    <location>
        <begin position="12"/>
        <end position="34"/>
    </location>
</feature>
<sequence>MNKWKDGLLRPVVIIGIYFAWFFTVTTLFFDYVYRDTAWFQKNTLVTILLNDIVGLPLMIGAIWLLFRQNLFREARFRRIEPSSVLICVWIGLGAGLFTAAFSQLPLIRSSDYQFQTLFDYINRADWYVFLGFLLLGNVYKETLFRGLLLNSFRRLMPVWAAIALQGALYGALFFLGDVPLSLYGFLGAVLFGLLYVRLDSIWAPIAAQIACQGLQYALWHYAPDLGGASALSVIMAASLAMIAAGVLLLFKRRPAEKAPAGRTASA</sequence>
<dbReference type="InterPro" id="IPR003675">
    <property type="entry name" value="Rce1/LyrA-like_dom"/>
</dbReference>
<dbReference type="OrthoDB" id="4177129at2"/>
<keyword evidence="1" id="KW-0812">Transmembrane</keyword>
<feature type="transmembrane region" description="Helical" evidence="1">
    <location>
        <begin position="229"/>
        <end position="251"/>
    </location>
</feature>
<dbReference type="GO" id="GO:0004175">
    <property type="term" value="F:endopeptidase activity"/>
    <property type="evidence" value="ECO:0007669"/>
    <property type="project" value="UniProtKB-ARBA"/>
</dbReference>
<comment type="caution">
    <text evidence="3">The sequence shown here is derived from an EMBL/GenBank/DDBJ whole genome shotgun (WGS) entry which is preliminary data.</text>
</comment>
<feature type="transmembrane region" description="Helical" evidence="1">
    <location>
        <begin position="46"/>
        <end position="67"/>
    </location>
</feature>
<keyword evidence="1" id="KW-1133">Transmembrane helix</keyword>
<dbReference type="GO" id="GO:0080120">
    <property type="term" value="P:CAAX-box protein maturation"/>
    <property type="evidence" value="ECO:0007669"/>
    <property type="project" value="UniProtKB-ARBA"/>
</dbReference>
<protein>
    <recommendedName>
        <fullName evidence="2">CAAX prenyl protease 2/Lysostaphin resistance protein A-like domain-containing protein</fullName>
    </recommendedName>
</protein>
<dbReference type="InterPro" id="IPR052710">
    <property type="entry name" value="CAAX_protease"/>
</dbReference>
<feature type="domain" description="CAAX prenyl protease 2/Lysostaphin resistance protein A-like" evidence="2">
    <location>
        <begin position="126"/>
        <end position="213"/>
    </location>
</feature>
<evidence type="ECO:0000259" key="2">
    <source>
        <dbReference type="Pfam" id="PF02517"/>
    </source>
</evidence>
<dbReference type="EMBL" id="NFEZ01000004">
    <property type="protein sequence ID" value="PLT45078.1"/>
    <property type="molecule type" value="Genomic_DNA"/>
</dbReference>
<proteinExistence type="predicted"/>
<organism evidence="3 4">
    <name type="scientific">Paenibacillus pasadenensis</name>
    <dbReference type="NCBI Taxonomy" id="217090"/>
    <lineage>
        <taxon>Bacteria</taxon>
        <taxon>Bacillati</taxon>
        <taxon>Bacillota</taxon>
        <taxon>Bacilli</taxon>
        <taxon>Bacillales</taxon>
        <taxon>Paenibacillaceae</taxon>
        <taxon>Paenibacillus</taxon>
    </lineage>
</organism>
<feature type="transmembrane region" description="Helical" evidence="1">
    <location>
        <begin position="181"/>
        <end position="199"/>
    </location>
</feature>
<reference evidence="3 4" key="1">
    <citation type="submission" date="2017-05" db="EMBL/GenBank/DDBJ databases">
        <title>Functional genome analysis of Paenibacillus pasadenensis strain R16: insights on endophytic life style and antifungal activity.</title>
        <authorList>
            <person name="Passera A."/>
            <person name="Marcolungo L."/>
            <person name="Casati P."/>
            <person name="Brasca M."/>
            <person name="Quaglino F."/>
            <person name="Delledonne M."/>
        </authorList>
    </citation>
    <scope>NUCLEOTIDE SEQUENCE [LARGE SCALE GENOMIC DNA]</scope>
    <source>
        <strain evidence="3 4">R16</strain>
    </source>
</reference>
<evidence type="ECO:0000313" key="3">
    <source>
        <dbReference type="EMBL" id="PLT45078.1"/>
    </source>
</evidence>
<dbReference type="RefSeq" id="WP_028599894.1">
    <property type="nucleotide sequence ID" value="NZ_BIMM01000044.1"/>
</dbReference>